<proteinExistence type="predicted"/>
<dbReference type="Gene3D" id="1.20.910.10">
    <property type="entry name" value="Heme oxygenase-like"/>
    <property type="match status" value="1"/>
</dbReference>
<dbReference type="RefSeq" id="WP_183385829.1">
    <property type="nucleotide sequence ID" value="NZ_JACHXM010000001.1"/>
</dbReference>
<dbReference type="SUPFAM" id="SSF48613">
    <property type="entry name" value="Heme oxygenase-like"/>
    <property type="match status" value="1"/>
</dbReference>
<dbReference type="AlphaFoldDB" id="A0A7W5G4K2"/>
<evidence type="ECO:0000313" key="1">
    <source>
        <dbReference type="EMBL" id="MBB3139416.1"/>
    </source>
</evidence>
<keyword evidence="1" id="KW-0012">Acyltransferase</keyword>
<protein>
    <submittedName>
        <fullName evidence="1">3-oxoacyl-[acyl-carrier-protein] synthase-3</fullName>
        <ecNumber evidence="1">2.3.1.180</ecNumber>
    </submittedName>
</protein>
<reference evidence="1 2" key="1">
    <citation type="submission" date="2020-08" db="EMBL/GenBank/DDBJ databases">
        <title>Genomic Encyclopedia of Type Strains, Phase III (KMG-III): the genomes of soil and plant-associated and newly described type strains.</title>
        <authorList>
            <person name="Whitman W."/>
        </authorList>
    </citation>
    <scope>NUCLEOTIDE SEQUENCE [LARGE SCALE GENOMIC DNA]</scope>
    <source>
        <strain evidence="1 2">CECT 5995</strain>
    </source>
</reference>
<evidence type="ECO:0000313" key="2">
    <source>
        <dbReference type="Proteomes" id="UP000525987"/>
    </source>
</evidence>
<dbReference type="EC" id="2.3.1.180" evidence="1"/>
<dbReference type="Proteomes" id="UP000525987">
    <property type="component" value="Unassembled WGS sequence"/>
</dbReference>
<organism evidence="1 2">
    <name type="scientific">Halomonas organivorans</name>
    <dbReference type="NCBI Taxonomy" id="257772"/>
    <lineage>
        <taxon>Bacteria</taxon>
        <taxon>Pseudomonadati</taxon>
        <taxon>Pseudomonadota</taxon>
        <taxon>Gammaproteobacteria</taxon>
        <taxon>Oceanospirillales</taxon>
        <taxon>Halomonadaceae</taxon>
        <taxon>Halomonas</taxon>
    </lineage>
</organism>
<keyword evidence="2" id="KW-1185">Reference proteome</keyword>
<sequence>MSDKVTTLEGQACLQGLMRVWFDFERQLSRVPILQRLERDRFTDDDYRRLLCHLRQQVIEGARWITRGASSFERDFADVRSMVIEHAREEHRDYEMLEADYVAAGGERQTIIDAERNAGSEALHAFMMYRAGQPNPVDLIGAMWIIEGLGHKMADDWARRIDAAIGGDGGATRFMRYHGANDDAHLDKLYALLDRVCRGEAERRAILRTARVVARLYALQLEEIDHEPA</sequence>
<dbReference type="InterPro" id="IPR016084">
    <property type="entry name" value="Haem_Oase-like_multi-hlx"/>
</dbReference>
<dbReference type="GO" id="GO:0033818">
    <property type="term" value="F:beta-ketoacyl-acyl-carrier-protein synthase III activity"/>
    <property type="evidence" value="ECO:0007669"/>
    <property type="project" value="UniProtKB-EC"/>
</dbReference>
<keyword evidence="1" id="KW-0808">Transferase</keyword>
<dbReference type="EMBL" id="JACHXM010000001">
    <property type="protein sequence ID" value="MBB3139416.1"/>
    <property type="molecule type" value="Genomic_DNA"/>
</dbReference>
<comment type="caution">
    <text evidence="1">The sequence shown here is derived from an EMBL/GenBank/DDBJ whole genome shotgun (WGS) entry which is preliminary data.</text>
</comment>
<accession>A0A7W5G4K2</accession>
<gene>
    <name evidence="1" type="ORF">FHR96_000262</name>
</gene>
<name>A0A7W5G4K2_9GAMM</name>